<dbReference type="InterPro" id="IPR027368">
    <property type="entry name" value="MnmE_dom2"/>
</dbReference>
<gene>
    <name evidence="4" type="primary">LOC100378791</name>
</gene>
<dbReference type="SUPFAM" id="SSF116878">
    <property type="entry name" value="TrmE connector domain"/>
    <property type="match status" value="1"/>
</dbReference>
<dbReference type="InterPro" id="IPR027266">
    <property type="entry name" value="TrmE/GcvT-like"/>
</dbReference>
<keyword evidence="3" id="KW-1185">Reference proteome</keyword>
<dbReference type="CDD" id="cd14858">
    <property type="entry name" value="TrmE_N"/>
    <property type="match status" value="1"/>
</dbReference>
<organism evidence="3 4">
    <name type="scientific">Saccoglossus kowalevskii</name>
    <name type="common">Acorn worm</name>
    <dbReference type="NCBI Taxonomy" id="10224"/>
    <lineage>
        <taxon>Eukaryota</taxon>
        <taxon>Metazoa</taxon>
        <taxon>Hemichordata</taxon>
        <taxon>Enteropneusta</taxon>
        <taxon>Harrimaniidae</taxon>
        <taxon>Saccoglossus</taxon>
    </lineage>
</organism>
<evidence type="ECO:0000259" key="1">
    <source>
        <dbReference type="Pfam" id="PF10396"/>
    </source>
</evidence>
<evidence type="ECO:0000259" key="2">
    <source>
        <dbReference type="Pfam" id="PF12631"/>
    </source>
</evidence>
<evidence type="ECO:0000313" key="4">
    <source>
        <dbReference type="RefSeq" id="XP_002741880.2"/>
    </source>
</evidence>
<accession>A0ABM0H152</accession>
<dbReference type="PANTHER" id="PTHR42714:SF2">
    <property type="entry name" value="TRNA MODIFICATION GTPASE GTPBP3, MITOCHONDRIAL"/>
    <property type="match status" value="1"/>
</dbReference>
<dbReference type="PANTHER" id="PTHR42714">
    <property type="entry name" value="TRNA MODIFICATION GTPASE GTPBP3"/>
    <property type="match status" value="1"/>
</dbReference>
<sequence length="293" mass="32380">MLSRSILTCFTAASRHNGILPTRKLRLCFSRVDLKRRTFTRSIRPYSISCYDVTSDTIYALASGHGKCGIAVIRLSGPSASLVLKELTGRKQLPIPRQASIRRLHDSVSGEHVDRALLLWFPGPNSFTGEDVCEFHIHGGIAVISALYHALDNIPGVRPAEPGEFTKRAFLNGKLDLTEVEGLGDLIHAETEAQRKQALRQMEGELSKLYKDWKDRLVKCAANIEAYIDFSEDDNIEDGVLEDANNSVKLVKDEISEHLSDNRRGEMLRSGVHVAIAGPPNAGKSSLFNAICE</sequence>
<proteinExistence type="predicted"/>
<reference evidence="4" key="1">
    <citation type="submission" date="2025-08" db="UniProtKB">
        <authorList>
            <consortium name="RefSeq"/>
        </authorList>
    </citation>
    <scope>IDENTIFICATION</scope>
    <source>
        <tissue evidence="4">Testes</tissue>
    </source>
</reference>
<dbReference type="Pfam" id="PF12631">
    <property type="entry name" value="MnmE_helical"/>
    <property type="match status" value="1"/>
</dbReference>
<feature type="domain" description="GTP-binding protein TrmE N-terminal" evidence="1">
    <location>
        <begin position="57"/>
        <end position="174"/>
    </location>
</feature>
<dbReference type="InterPro" id="IPR018948">
    <property type="entry name" value="GTP-bd_TrmE_N"/>
</dbReference>
<name>A0ABM0H152_SACKO</name>
<dbReference type="InterPro" id="IPR027417">
    <property type="entry name" value="P-loop_NTPase"/>
</dbReference>
<dbReference type="GeneID" id="100378791"/>
<dbReference type="Gene3D" id="3.30.1360.120">
    <property type="entry name" value="Probable tRNA modification gtpase trme, domain 1"/>
    <property type="match status" value="1"/>
</dbReference>
<dbReference type="Gene3D" id="1.20.120.430">
    <property type="entry name" value="tRNA modification GTPase MnmE domain 2"/>
    <property type="match status" value="1"/>
</dbReference>
<protein>
    <submittedName>
        <fullName evidence="4">tRNA modification GTPase GTPBP3, mitochondrial-like</fullName>
    </submittedName>
</protein>
<dbReference type="SUPFAM" id="SSF52540">
    <property type="entry name" value="P-loop containing nucleoside triphosphate hydrolases"/>
    <property type="match status" value="1"/>
</dbReference>
<feature type="domain" description="MnmE helical" evidence="2">
    <location>
        <begin position="177"/>
        <end position="273"/>
    </location>
</feature>
<dbReference type="InterPro" id="IPR025867">
    <property type="entry name" value="MnmE_helical"/>
</dbReference>
<dbReference type="RefSeq" id="XP_002741880.2">
    <property type="nucleotide sequence ID" value="XM_002741834.2"/>
</dbReference>
<dbReference type="Pfam" id="PF10396">
    <property type="entry name" value="TrmE_N"/>
    <property type="match status" value="1"/>
</dbReference>
<dbReference type="Proteomes" id="UP000694865">
    <property type="component" value="Unplaced"/>
</dbReference>
<dbReference type="SUPFAM" id="SSF103025">
    <property type="entry name" value="Folate-binding domain"/>
    <property type="match status" value="1"/>
</dbReference>
<evidence type="ECO:0000313" key="3">
    <source>
        <dbReference type="Proteomes" id="UP000694865"/>
    </source>
</evidence>